<comment type="cofactor">
    <cofactor evidence="1">
        <name>Cu cation</name>
        <dbReference type="ChEBI" id="CHEBI:23378"/>
    </cofactor>
</comment>
<comment type="caution">
    <text evidence="13">Lacks conserved residue(s) required for the propagation of feature annotation.</text>
</comment>
<dbReference type="GO" id="GO:0005615">
    <property type="term" value="C:extracellular space"/>
    <property type="evidence" value="ECO:0007669"/>
    <property type="project" value="TreeGrafter"/>
</dbReference>
<dbReference type="PANTHER" id="PTHR45817:SF4">
    <property type="entry name" value="LYSYL OXIDASE-LIKE-RELATED"/>
    <property type="match status" value="1"/>
</dbReference>
<dbReference type="PRINTS" id="PR00258">
    <property type="entry name" value="SPERACTRCPTR"/>
</dbReference>
<dbReference type="EC" id="1.4.3.13" evidence="11"/>
<evidence type="ECO:0000256" key="6">
    <source>
        <dbReference type="ARBA" id="ARBA00022723"/>
    </source>
</evidence>
<keyword evidence="16" id="KW-0675">Receptor</keyword>
<dbReference type="InterPro" id="IPR019828">
    <property type="entry name" value="Lysyl_oxidase_CS"/>
</dbReference>
<dbReference type="InterPro" id="IPR036772">
    <property type="entry name" value="SRCR-like_dom_sf"/>
</dbReference>
<dbReference type="Pfam" id="PF00530">
    <property type="entry name" value="SRCR"/>
    <property type="match status" value="1"/>
</dbReference>
<dbReference type="InterPro" id="IPR001695">
    <property type="entry name" value="Lysyl_oxidase"/>
</dbReference>
<keyword evidence="17" id="KW-1185">Reference proteome</keyword>
<evidence type="ECO:0000256" key="4">
    <source>
        <dbReference type="ARBA" id="ARBA00022477"/>
    </source>
</evidence>
<evidence type="ECO:0000256" key="14">
    <source>
        <dbReference type="SAM" id="SignalP"/>
    </source>
</evidence>
<feature type="disulfide bond" evidence="13">
    <location>
        <begin position="107"/>
        <end position="117"/>
    </location>
</feature>
<dbReference type="Proteomes" id="UP000790347">
    <property type="component" value="Unassembled WGS sequence"/>
</dbReference>
<dbReference type="InterPro" id="IPR050912">
    <property type="entry name" value="LOX-like_protein"/>
</dbReference>
<evidence type="ECO:0000313" key="17">
    <source>
        <dbReference type="Proteomes" id="UP000790347"/>
    </source>
</evidence>
<comment type="caution">
    <text evidence="16">The sequence shown here is derived from an EMBL/GenBank/DDBJ whole genome shotgun (WGS) entry which is preliminary data.</text>
</comment>
<dbReference type="InterPro" id="IPR001190">
    <property type="entry name" value="SRCR"/>
</dbReference>
<feature type="chain" id="PRO_5037633339" description="protein-lysine 6-oxidase" evidence="14">
    <location>
        <begin position="19"/>
        <end position="383"/>
    </location>
</feature>
<name>A0A922I7Y2_DERFA</name>
<comment type="catalytic activity">
    <reaction evidence="12">
        <text>L-lysyl-[protein] + O2 + H2O = (S)-2-amino-6-oxohexanoyl-[protein] + H2O2 + NH4(+)</text>
        <dbReference type="Rhea" id="RHEA:24544"/>
        <dbReference type="Rhea" id="RHEA-COMP:9752"/>
        <dbReference type="Rhea" id="RHEA-COMP:12448"/>
        <dbReference type="ChEBI" id="CHEBI:15377"/>
        <dbReference type="ChEBI" id="CHEBI:15379"/>
        <dbReference type="ChEBI" id="CHEBI:16240"/>
        <dbReference type="ChEBI" id="CHEBI:28938"/>
        <dbReference type="ChEBI" id="CHEBI:29969"/>
        <dbReference type="ChEBI" id="CHEBI:131803"/>
        <dbReference type="EC" id="1.4.3.13"/>
    </reaction>
</comment>
<dbReference type="Gene3D" id="3.10.250.10">
    <property type="entry name" value="SRCR-like domain"/>
    <property type="match status" value="1"/>
</dbReference>
<dbReference type="GO" id="GO:0005507">
    <property type="term" value="F:copper ion binding"/>
    <property type="evidence" value="ECO:0007669"/>
    <property type="project" value="InterPro"/>
</dbReference>
<reference evidence="16" key="2">
    <citation type="journal article" date="2022" name="Res Sq">
        <title>Comparative Genomics Reveals Insights into the Divergent Evolution of Astigmatic Mites and Household Pest Adaptations.</title>
        <authorList>
            <person name="Xiong Q."/>
            <person name="Wan A.T.-Y."/>
            <person name="Liu X.-Y."/>
            <person name="Fung C.S.-H."/>
            <person name="Xiao X."/>
            <person name="Malainual N."/>
            <person name="Hou J."/>
            <person name="Wang L."/>
            <person name="Wang M."/>
            <person name="Yang K."/>
            <person name="Cui Y."/>
            <person name="Leung E."/>
            <person name="Nong W."/>
            <person name="Shin S.-K."/>
            <person name="Au S."/>
            <person name="Jeong K.Y."/>
            <person name="Chew F.T."/>
            <person name="Hui J."/>
            <person name="Leung T.F."/>
            <person name="Tungtrongchitr A."/>
            <person name="Zhong N."/>
            <person name="Liu Z."/>
            <person name="Tsui S."/>
        </authorList>
    </citation>
    <scope>NUCLEOTIDE SEQUENCE</scope>
    <source>
        <strain evidence="16">Derf</strain>
        <tissue evidence="16">Whole organism</tissue>
    </source>
</reference>
<evidence type="ECO:0000256" key="10">
    <source>
        <dbReference type="ARBA" id="ARBA00023157"/>
    </source>
</evidence>
<organism evidence="16 17">
    <name type="scientific">Dermatophagoides farinae</name>
    <name type="common">American house dust mite</name>
    <dbReference type="NCBI Taxonomy" id="6954"/>
    <lineage>
        <taxon>Eukaryota</taxon>
        <taxon>Metazoa</taxon>
        <taxon>Ecdysozoa</taxon>
        <taxon>Arthropoda</taxon>
        <taxon>Chelicerata</taxon>
        <taxon>Arachnida</taxon>
        <taxon>Acari</taxon>
        <taxon>Acariformes</taxon>
        <taxon>Sarcoptiformes</taxon>
        <taxon>Astigmata</taxon>
        <taxon>Psoroptidia</taxon>
        <taxon>Analgoidea</taxon>
        <taxon>Pyroglyphidae</taxon>
        <taxon>Dermatophagoidinae</taxon>
        <taxon>Dermatophagoides</taxon>
    </lineage>
</organism>
<dbReference type="SMART" id="SM00202">
    <property type="entry name" value="SR"/>
    <property type="match status" value="1"/>
</dbReference>
<keyword evidence="4" id="KW-0886">LTQ</keyword>
<reference evidence="16" key="1">
    <citation type="submission" date="2013-05" db="EMBL/GenBank/DDBJ databases">
        <authorList>
            <person name="Yim A.K.Y."/>
            <person name="Chan T.F."/>
            <person name="Ji K.M."/>
            <person name="Liu X.Y."/>
            <person name="Zhou J.W."/>
            <person name="Li R.Q."/>
            <person name="Yang K.Y."/>
            <person name="Li J."/>
            <person name="Li M."/>
            <person name="Law P.T.W."/>
            <person name="Wu Y.L."/>
            <person name="Cai Z.L."/>
            <person name="Qin H."/>
            <person name="Bao Y."/>
            <person name="Leung R.K.K."/>
            <person name="Ng P.K.S."/>
            <person name="Zou J."/>
            <person name="Zhong X.J."/>
            <person name="Ran P.X."/>
            <person name="Zhong N.S."/>
            <person name="Liu Z.G."/>
            <person name="Tsui S.K.W."/>
        </authorList>
    </citation>
    <scope>NUCLEOTIDE SEQUENCE</scope>
    <source>
        <strain evidence="16">Derf</strain>
        <tissue evidence="16">Whole organism</tissue>
    </source>
</reference>
<dbReference type="PROSITE" id="PS50287">
    <property type="entry name" value="SRCR_2"/>
    <property type="match status" value="1"/>
</dbReference>
<keyword evidence="7" id="KW-0801">TPQ</keyword>
<keyword evidence="9" id="KW-0186">Copper</keyword>
<dbReference type="SUPFAM" id="SSF56487">
    <property type="entry name" value="SRCR-like"/>
    <property type="match status" value="1"/>
</dbReference>
<evidence type="ECO:0000256" key="5">
    <source>
        <dbReference type="ARBA" id="ARBA00022525"/>
    </source>
</evidence>
<evidence type="ECO:0000256" key="3">
    <source>
        <dbReference type="ARBA" id="ARBA00007492"/>
    </source>
</evidence>
<proteinExistence type="inferred from homology"/>
<evidence type="ECO:0000256" key="7">
    <source>
        <dbReference type="ARBA" id="ARBA00022772"/>
    </source>
</evidence>
<keyword evidence="10 13" id="KW-1015">Disulfide bond</keyword>
<gene>
    <name evidence="16" type="primary">LOXL4</name>
    <name evidence="16" type="ORF">DERF_001095</name>
</gene>
<dbReference type="GO" id="GO:0004720">
    <property type="term" value="F:protein-lysine 6-oxidase activity"/>
    <property type="evidence" value="ECO:0007669"/>
    <property type="project" value="UniProtKB-EC"/>
</dbReference>
<evidence type="ECO:0000256" key="11">
    <source>
        <dbReference type="ARBA" id="ARBA00038869"/>
    </source>
</evidence>
<evidence type="ECO:0000256" key="13">
    <source>
        <dbReference type="PROSITE-ProRule" id="PRU00196"/>
    </source>
</evidence>
<dbReference type="PRINTS" id="PR00074">
    <property type="entry name" value="LYSYLOXIDASE"/>
</dbReference>
<evidence type="ECO:0000256" key="9">
    <source>
        <dbReference type="ARBA" id="ARBA00023008"/>
    </source>
</evidence>
<dbReference type="PANTHER" id="PTHR45817">
    <property type="entry name" value="LYSYL OXIDASE-LIKE-RELATED"/>
    <property type="match status" value="1"/>
</dbReference>
<evidence type="ECO:0000313" key="16">
    <source>
        <dbReference type="EMBL" id="KAH9527047.1"/>
    </source>
</evidence>
<sequence>MINFILFFQLSILMTINSQLFNDNRIDNNNHHDEGMIRLVGGRTMFEGNVEINHFGQWGMICDDEWNMNDANVACKQLGFVLGAIMATNNSRYGQENELIWMDNVMCDGRESSISSCRFNGWNIHDCKTDEAAGVICRVRFDQPQQPLWPIPIPKPTLMVNRQMKMPDLPDLEPDPKEVEKSAYIESRSIMYLQCAMEENCLSQSAYEIDKNDPTWIFHTRILLRFTASIRNVGNVDFRPFRQKNQWIWHSCHRHYHSMEIFATFNIIDHDGNPVAQGHKASFCLEDNECHNGVDANYVCANYGDQGISVNCVDIYKSDLDCQWIDITDIVPGSYQLKIIINPEMKVAEKTFDNNAVLCSFDYHDGHRNHRSIVVTNCTLSSL</sequence>
<evidence type="ECO:0000256" key="12">
    <source>
        <dbReference type="ARBA" id="ARBA00047861"/>
    </source>
</evidence>
<dbReference type="AlphaFoldDB" id="A0A922I7Y2"/>
<comment type="subcellular location">
    <subcellularLocation>
        <location evidence="2">Secreted</location>
        <location evidence="2">Extracellular space</location>
    </subcellularLocation>
</comment>
<dbReference type="PROSITE" id="PS00420">
    <property type="entry name" value="SRCR_1"/>
    <property type="match status" value="1"/>
</dbReference>
<protein>
    <recommendedName>
        <fullName evidence="11">protein-lysine 6-oxidase</fullName>
        <ecNumber evidence="11">1.4.3.13</ecNumber>
    </recommendedName>
</protein>
<keyword evidence="14" id="KW-0732">Signal</keyword>
<evidence type="ECO:0000256" key="8">
    <source>
        <dbReference type="ARBA" id="ARBA00023002"/>
    </source>
</evidence>
<evidence type="ECO:0000256" key="2">
    <source>
        <dbReference type="ARBA" id="ARBA00004239"/>
    </source>
</evidence>
<dbReference type="PROSITE" id="PS00926">
    <property type="entry name" value="LYSYL_OXIDASE"/>
    <property type="match status" value="1"/>
</dbReference>
<feature type="signal peptide" evidence="14">
    <location>
        <begin position="1"/>
        <end position="18"/>
    </location>
</feature>
<accession>A0A922I7Y2</accession>
<keyword evidence="5" id="KW-0964">Secreted</keyword>
<keyword evidence="8" id="KW-0560">Oxidoreductase</keyword>
<dbReference type="Pfam" id="PF01186">
    <property type="entry name" value="Lysyl_oxidase"/>
    <property type="match status" value="1"/>
</dbReference>
<evidence type="ECO:0000256" key="1">
    <source>
        <dbReference type="ARBA" id="ARBA00001935"/>
    </source>
</evidence>
<dbReference type="EMBL" id="ASGP02000001">
    <property type="protein sequence ID" value="KAH9527047.1"/>
    <property type="molecule type" value="Genomic_DNA"/>
</dbReference>
<feature type="domain" description="SRCR" evidence="15">
    <location>
        <begin position="37"/>
        <end position="138"/>
    </location>
</feature>
<evidence type="ECO:0000259" key="15">
    <source>
        <dbReference type="PROSITE" id="PS50287"/>
    </source>
</evidence>
<comment type="similarity">
    <text evidence="3">Belongs to the lysyl oxidase family.</text>
</comment>
<keyword evidence="6" id="KW-0479">Metal-binding</keyword>
<dbReference type="GO" id="GO:0016020">
    <property type="term" value="C:membrane"/>
    <property type="evidence" value="ECO:0007669"/>
    <property type="project" value="InterPro"/>
</dbReference>
<dbReference type="FunFam" id="3.10.250.10:FF:000026">
    <property type="entry name" value="Tequila, isoform D"/>
    <property type="match status" value="1"/>
</dbReference>